<dbReference type="InterPro" id="IPR011989">
    <property type="entry name" value="ARM-like"/>
</dbReference>
<name>A0A0N5A8H4_9BILA</name>
<dbReference type="Gene3D" id="1.25.10.10">
    <property type="entry name" value="Leucine-rich Repeat Variant"/>
    <property type="match status" value="1"/>
</dbReference>
<proteinExistence type="predicted"/>
<evidence type="ECO:0000313" key="2">
    <source>
        <dbReference type="WBParaSite" id="SMUV_0000037401-mRNA-1"/>
    </source>
</evidence>
<sequence length="190" mass="22224">TFTDEKIKTELCLKLRIWFDRIRNNCLDEIPSKYIDLAYHVVKKNWKMLKDNQQESILLLRTLLELNVKVLMTSQDSSLAHRSAVVLSTMLKNFVEDNIFLDLMQEIAQPVLSVAFSRLQVEMIRSVVSSLAEILMYYTRKYPMETRQYLNALPHGGEILDCLKEAYNLKNFKHMIIVFNSTMRQKDAAS</sequence>
<dbReference type="Proteomes" id="UP000046393">
    <property type="component" value="Unplaced"/>
</dbReference>
<protein>
    <submittedName>
        <fullName evidence="2">CRM1_C domain-containing protein</fullName>
    </submittedName>
</protein>
<organism evidence="1 2">
    <name type="scientific">Syphacia muris</name>
    <dbReference type="NCBI Taxonomy" id="451379"/>
    <lineage>
        <taxon>Eukaryota</taxon>
        <taxon>Metazoa</taxon>
        <taxon>Ecdysozoa</taxon>
        <taxon>Nematoda</taxon>
        <taxon>Chromadorea</taxon>
        <taxon>Rhabditida</taxon>
        <taxon>Spirurina</taxon>
        <taxon>Oxyuridomorpha</taxon>
        <taxon>Oxyuroidea</taxon>
        <taxon>Oxyuridae</taxon>
        <taxon>Syphacia</taxon>
    </lineage>
</organism>
<reference evidence="2" key="1">
    <citation type="submission" date="2017-02" db="UniProtKB">
        <authorList>
            <consortium name="WormBaseParasite"/>
        </authorList>
    </citation>
    <scope>IDENTIFICATION</scope>
</reference>
<evidence type="ECO:0000313" key="1">
    <source>
        <dbReference type="Proteomes" id="UP000046393"/>
    </source>
</evidence>
<dbReference type="AlphaFoldDB" id="A0A0N5A8H4"/>
<dbReference type="WBParaSite" id="SMUV_0000037401-mRNA-1">
    <property type="protein sequence ID" value="SMUV_0000037401-mRNA-1"/>
    <property type="gene ID" value="SMUV_0000037401"/>
</dbReference>
<accession>A0A0N5A8H4</accession>
<dbReference type="STRING" id="451379.A0A0N5A8H4"/>
<keyword evidence="1" id="KW-1185">Reference proteome</keyword>